<dbReference type="Proteomes" id="UP000006565">
    <property type="component" value="Chromosome"/>
</dbReference>
<protein>
    <recommendedName>
        <fullName evidence="3">DUF2283 domain-containing protein</fullName>
    </recommendedName>
</protein>
<dbReference type="Pfam" id="PF10049">
    <property type="entry name" value="DUF2283"/>
    <property type="match status" value="1"/>
</dbReference>
<dbReference type="HOGENOM" id="CLU_161126_0_0_2"/>
<dbReference type="AlphaFoldDB" id="E1RD95"/>
<gene>
    <name evidence="1" type="ordered locus">Mpet_2331</name>
</gene>
<dbReference type="eggNOG" id="arCOG05051">
    <property type="taxonomic scope" value="Archaea"/>
</dbReference>
<organism evidence="1 2">
    <name type="scientific">Methanolacinia petrolearia (strain DSM 11571 / OCM 486 / SEBR 4847)</name>
    <name type="common">Methanoplanus petrolearius</name>
    <dbReference type="NCBI Taxonomy" id="679926"/>
    <lineage>
        <taxon>Archaea</taxon>
        <taxon>Methanobacteriati</taxon>
        <taxon>Methanobacteriota</taxon>
        <taxon>Stenosarchaea group</taxon>
        <taxon>Methanomicrobia</taxon>
        <taxon>Methanomicrobiales</taxon>
        <taxon>Methanomicrobiaceae</taxon>
        <taxon>Methanolacinia</taxon>
    </lineage>
</organism>
<dbReference type="STRING" id="679926.Mpet_2331"/>
<reference evidence="1 2" key="1">
    <citation type="journal article" date="2010" name="Stand. Genomic Sci.">
        <title>Complete genome sequence of Methanoplanus petrolearius type strain (SEBR 4847).</title>
        <authorList>
            <person name="Brambilla E."/>
            <person name="Djao O.D."/>
            <person name="Daligault H."/>
            <person name="Lapidus A."/>
            <person name="Lucas S."/>
            <person name="Hammon N."/>
            <person name="Nolan M."/>
            <person name="Tice H."/>
            <person name="Cheng J.F."/>
            <person name="Han C."/>
            <person name="Tapia R."/>
            <person name="Goodwin L."/>
            <person name="Pitluck S."/>
            <person name="Liolios K."/>
            <person name="Ivanova N."/>
            <person name="Mavromatis K."/>
            <person name="Mikhailova N."/>
            <person name="Pati A."/>
            <person name="Chen A."/>
            <person name="Palaniappan K."/>
            <person name="Land M."/>
            <person name="Hauser L."/>
            <person name="Chang Y.J."/>
            <person name="Jeffries C.D."/>
            <person name="Rohde M."/>
            <person name="Spring S."/>
            <person name="Sikorski J."/>
            <person name="Goker M."/>
            <person name="Woyke T."/>
            <person name="Bristow J."/>
            <person name="Eisen J.A."/>
            <person name="Markowitz V."/>
            <person name="Hugenholtz P."/>
            <person name="Kyrpides N.C."/>
            <person name="Klenk H.P."/>
        </authorList>
    </citation>
    <scope>NUCLEOTIDE SEQUENCE [LARGE SCALE GENOMIC DNA]</scope>
    <source>
        <strain evidence="2">DSM 11571 / OCM 486 / SEBR 4847</strain>
    </source>
</reference>
<keyword evidence="2" id="KW-1185">Reference proteome</keyword>
<dbReference type="InterPro" id="IPR019270">
    <property type="entry name" value="DUF2283"/>
</dbReference>
<evidence type="ECO:0000313" key="2">
    <source>
        <dbReference type="Proteomes" id="UP000006565"/>
    </source>
</evidence>
<sequence>MAVNRISTDANAIDYDSENDSLFFFIKGAEYSHSLNMNNIILDFNTDQSLKGVEILNASKKFGVPKHALRNPNQMVLDLDVSEEKIDLKISLVLRIRNKPTPKAINIEDINEFNIPAGTMTMSCGVC</sequence>
<proteinExistence type="predicted"/>
<evidence type="ECO:0008006" key="3">
    <source>
        <dbReference type="Google" id="ProtNLM"/>
    </source>
</evidence>
<dbReference type="OrthoDB" id="92278at2157"/>
<dbReference type="GeneID" id="9744817"/>
<evidence type="ECO:0000313" key="1">
    <source>
        <dbReference type="EMBL" id="ADN37078.1"/>
    </source>
</evidence>
<dbReference type="RefSeq" id="WP_013330255.1">
    <property type="nucleotide sequence ID" value="NC_014507.1"/>
</dbReference>
<accession>E1RD95</accession>
<dbReference type="EMBL" id="CP002117">
    <property type="protein sequence ID" value="ADN37078.1"/>
    <property type="molecule type" value="Genomic_DNA"/>
</dbReference>
<dbReference type="KEGG" id="mpi:Mpet_2331"/>
<name>E1RD95_METP4</name>